<accession>F6TN93</accession>
<reference evidence="1" key="2">
    <citation type="submission" date="2025-08" db="UniProtKB">
        <authorList>
            <consortium name="Ensembl"/>
        </authorList>
    </citation>
    <scope>IDENTIFICATION</scope>
</reference>
<keyword evidence="2" id="KW-1185">Reference proteome</keyword>
<dbReference type="STRING" id="7719.ENSCINP00000005809"/>
<reference evidence="1" key="3">
    <citation type="submission" date="2025-09" db="UniProtKB">
        <authorList>
            <consortium name="Ensembl"/>
        </authorList>
    </citation>
    <scope>IDENTIFICATION</scope>
</reference>
<reference evidence="2" key="1">
    <citation type="journal article" date="2002" name="Science">
        <title>The draft genome of Ciona intestinalis: insights into chordate and vertebrate origins.</title>
        <authorList>
            <person name="Dehal P."/>
            <person name="Satou Y."/>
            <person name="Campbell R.K."/>
            <person name="Chapman J."/>
            <person name="Degnan B."/>
            <person name="De Tomaso A."/>
            <person name="Davidson B."/>
            <person name="Di Gregorio A."/>
            <person name="Gelpke M."/>
            <person name="Goodstein D.M."/>
            <person name="Harafuji N."/>
            <person name="Hastings K.E."/>
            <person name="Ho I."/>
            <person name="Hotta K."/>
            <person name="Huang W."/>
            <person name="Kawashima T."/>
            <person name="Lemaire P."/>
            <person name="Martinez D."/>
            <person name="Meinertzhagen I.A."/>
            <person name="Necula S."/>
            <person name="Nonaka M."/>
            <person name="Putnam N."/>
            <person name="Rash S."/>
            <person name="Saiga H."/>
            <person name="Satake M."/>
            <person name="Terry A."/>
            <person name="Yamada L."/>
            <person name="Wang H.G."/>
            <person name="Awazu S."/>
            <person name="Azumi K."/>
            <person name="Boore J."/>
            <person name="Branno M."/>
            <person name="Chin-Bow S."/>
            <person name="DeSantis R."/>
            <person name="Doyle S."/>
            <person name="Francino P."/>
            <person name="Keys D.N."/>
            <person name="Haga S."/>
            <person name="Hayashi H."/>
            <person name="Hino K."/>
            <person name="Imai K.S."/>
            <person name="Inaba K."/>
            <person name="Kano S."/>
            <person name="Kobayashi K."/>
            <person name="Kobayashi M."/>
            <person name="Lee B.I."/>
            <person name="Makabe K.W."/>
            <person name="Manohar C."/>
            <person name="Matassi G."/>
            <person name="Medina M."/>
            <person name="Mochizuki Y."/>
            <person name="Mount S."/>
            <person name="Morishita T."/>
            <person name="Miura S."/>
            <person name="Nakayama A."/>
            <person name="Nishizaka S."/>
            <person name="Nomoto H."/>
            <person name="Ohta F."/>
            <person name="Oishi K."/>
            <person name="Rigoutsos I."/>
            <person name="Sano M."/>
            <person name="Sasaki A."/>
            <person name="Sasakura Y."/>
            <person name="Shoguchi E."/>
            <person name="Shin-i T."/>
            <person name="Spagnuolo A."/>
            <person name="Stainier D."/>
            <person name="Suzuki M.M."/>
            <person name="Tassy O."/>
            <person name="Takatori N."/>
            <person name="Tokuoka M."/>
            <person name="Yagi K."/>
            <person name="Yoshizaki F."/>
            <person name="Wada S."/>
            <person name="Zhang C."/>
            <person name="Hyatt P.D."/>
            <person name="Larimer F."/>
            <person name="Detter C."/>
            <person name="Doggett N."/>
            <person name="Glavina T."/>
            <person name="Hawkins T."/>
            <person name="Richardson P."/>
            <person name="Lucas S."/>
            <person name="Kohara Y."/>
            <person name="Levine M."/>
            <person name="Satoh N."/>
            <person name="Rokhsar D.S."/>
        </authorList>
    </citation>
    <scope>NUCLEOTIDE SEQUENCE [LARGE SCALE GENOMIC DNA]</scope>
</reference>
<evidence type="ECO:0000313" key="2">
    <source>
        <dbReference type="Proteomes" id="UP000008144"/>
    </source>
</evidence>
<name>F6TN93_CIOIN</name>
<dbReference type="OMA" id="LAGSQWI"/>
<dbReference type="HOGENOM" id="CLU_1374973_0_0_1"/>
<organism evidence="1 2">
    <name type="scientific">Ciona intestinalis</name>
    <name type="common">Transparent sea squirt</name>
    <name type="synonym">Ascidia intestinalis</name>
    <dbReference type="NCBI Taxonomy" id="7719"/>
    <lineage>
        <taxon>Eukaryota</taxon>
        <taxon>Metazoa</taxon>
        <taxon>Chordata</taxon>
        <taxon>Tunicata</taxon>
        <taxon>Ascidiacea</taxon>
        <taxon>Phlebobranchia</taxon>
        <taxon>Cionidae</taxon>
        <taxon>Ciona</taxon>
    </lineage>
</organism>
<protein>
    <submittedName>
        <fullName evidence="1">Uncharacterized protein</fullName>
    </submittedName>
</protein>
<dbReference type="Ensembl" id="ENSCINT00000005809.3">
    <property type="protein sequence ID" value="ENSCINP00000005809.3"/>
    <property type="gene ID" value="ENSCING00000002851.3"/>
</dbReference>
<evidence type="ECO:0000313" key="1">
    <source>
        <dbReference type="Ensembl" id="ENSCINP00000005809.3"/>
    </source>
</evidence>
<proteinExistence type="predicted"/>
<dbReference type="InParanoid" id="F6TN93"/>
<dbReference type="AlphaFoldDB" id="F6TN93"/>
<dbReference type="Proteomes" id="UP000008144">
    <property type="component" value="Unassembled WGS sequence"/>
</dbReference>
<sequence>MSVVNKYRRLIVTQQNLSRLISTCSREYARRILRMDKSYTNLQKMKQIKYPQDYIEEKVVEYKLGTRRLAVMMGQDETGFDDRKIKEALKYLFPTDLSDRKTRPTMEHPNKIFPAQLKPQADPTGRPYHPLFYTGHPQFYDLMHDVYNHLLQLQDVRRKATKMGKSPHEESVNLQSSKWISKSKLESNFLESIPISDEN</sequence>
<dbReference type="GeneTree" id="ENSGT00390000011204"/>